<accession>A0AAV6VT02</accession>
<protein>
    <submittedName>
        <fullName evidence="2">Uncharacterized protein</fullName>
    </submittedName>
</protein>
<feature type="compositionally biased region" description="Low complexity" evidence="1">
    <location>
        <begin position="71"/>
        <end position="85"/>
    </location>
</feature>
<evidence type="ECO:0000313" key="2">
    <source>
        <dbReference type="EMBL" id="KAG8198804.1"/>
    </source>
</evidence>
<sequence length="1336" mass="147034">MDVDLEIDEVNLSEDQKNIIQNMVSLFPKAVTANFVNVLRNSLHEGKTPKKQSTLDGWLRKSISPKTNETSSSKKQQSIPSSSSRSPEESNEQDSQIEGLQNESVGLENSNNALQNDSSSSIKESVELDSEKMNMQPLTDEELVKKMVSEKLTIELKRVEIGNPSVQKQLATLTPKKKTGKVKNIREKILNRNKNASNQIHFDCNGPSNEMSTNDSDKQSSGFCEKVDMLDVDSLASPKNKVKTLYMKESNGLPDNTTSSIEVCQDSFDVSGKCDSLDTYSLPSPKKKRKRHDIEESSAVSRKDITISDASLATSNKTENNDSASSNVNNDNSSPVQSSANILPSPRKTRRHNKKESNTVSRKDDITISDASLATSDKTENKDSAYLADDVNNNDSSPVHTSAISLPSLRKKPKRHDKKESSTVSQKDDITISDASLAISDKTEKKNSASSADNVNNNNSSPVQSSAISFPSPRKKTRRRNKKESSTVSRKDDITISDASSAIPDKTEKKDSASSADNVNNDNSSPVQSSAISLPRLRIKTRRHDKKESSSVKTKEVSESSNASPAISHETEKDSDSLADNVNNDNASPVQSLANSLPSPRKKKRRHDKKELSSVKTNKVSESSNASPAFAGNVNVDNSSPVQATADSLPSPKKKIKRHHDNKEPSYINRKAIIENSDANTAISEETEERNTAPLAINVNNSNSSLGQSSVVPPTKIWIRKTRQTNRRLSLENELTCSLSNDADKTYFIVKENDETDISENITLISQPVQTPTSRRLRTKLKNGVDSDNKSTDPSSLIGQPEAVVINQREKRSRTLSKESKSSSNRTRQDSSPIGSGTQLENGMDSNNKCIENDETSLKETAIKQTSKRSRTVSKETVSNSIGTRQGSSPIESKEYKVLESKSSLKLSKKNKKSNQTAEISEKPNEDFVSTERLDHLREVVHHLNELVEATEESGNESSDAVSENTSSKTSTICGGSENEEIESQASGKAGRLTVQKKMNKKLESDFLCHPKQNVIIENGIGAAEIQKINRSGAEQVTRSKVNDTTTTKTTENMYKKVYLNKRHDGVQNMTGTINSESEITQNQSITSKTKRIATCKIKVASELSNVTDETLAEDAVLDCDLVKDCIGEDGSVACSNNLPEMKENGNNDSSESNNQTGNEVHATIRTIQSTRRTNQRKAKRIRKFPCNSNLVDEQPQINDSSPNEVDLNHLQTPENETIHEQINLPATEISSNSSITVEDILCGEGSQTSSVSAEKQKNFEQFCIVKEVSSSLDISLEQLFQNRKLTKELKSPSKSDAVAFISGHKFKSGQTVPSVFKVDSKEQFKNILQSYETKI</sequence>
<feature type="compositionally biased region" description="Basic and acidic residues" evidence="1">
    <location>
        <begin position="483"/>
        <end position="494"/>
    </location>
</feature>
<feature type="compositionally biased region" description="Low complexity" evidence="1">
    <location>
        <begin position="321"/>
        <end position="339"/>
    </location>
</feature>
<feature type="region of interest" description="Disordered" evidence="1">
    <location>
        <begin position="388"/>
        <end position="664"/>
    </location>
</feature>
<proteinExistence type="predicted"/>
<feature type="compositionally biased region" description="Basic and acidic residues" evidence="1">
    <location>
        <begin position="546"/>
        <end position="558"/>
    </location>
</feature>
<feature type="compositionally biased region" description="Polar residues" evidence="1">
    <location>
        <begin position="956"/>
        <end position="974"/>
    </location>
</feature>
<feature type="compositionally biased region" description="Polar residues" evidence="1">
    <location>
        <begin position="308"/>
        <end position="318"/>
    </location>
</feature>
<feature type="region of interest" description="Disordered" evidence="1">
    <location>
        <begin position="762"/>
        <end position="930"/>
    </location>
</feature>
<organism evidence="2 3">
    <name type="scientific">Oedothorax gibbosus</name>
    <dbReference type="NCBI Taxonomy" id="931172"/>
    <lineage>
        <taxon>Eukaryota</taxon>
        <taxon>Metazoa</taxon>
        <taxon>Ecdysozoa</taxon>
        <taxon>Arthropoda</taxon>
        <taxon>Chelicerata</taxon>
        <taxon>Arachnida</taxon>
        <taxon>Araneae</taxon>
        <taxon>Araneomorphae</taxon>
        <taxon>Entelegynae</taxon>
        <taxon>Araneoidea</taxon>
        <taxon>Linyphiidae</taxon>
        <taxon>Erigoninae</taxon>
        <taxon>Oedothorax</taxon>
    </lineage>
</organism>
<gene>
    <name evidence="2" type="ORF">JTE90_007108</name>
</gene>
<comment type="caution">
    <text evidence="2">The sequence shown here is derived from an EMBL/GenBank/DDBJ whole genome shotgun (WGS) entry which is preliminary data.</text>
</comment>
<feature type="region of interest" description="Disordered" evidence="1">
    <location>
        <begin position="109"/>
        <end position="135"/>
    </location>
</feature>
<feature type="compositionally biased region" description="Polar residues" evidence="1">
    <location>
        <begin position="614"/>
        <end position="627"/>
    </location>
</feature>
<feature type="compositionally biased region" description="Polar residues" evidence="1">
    <location>
        <begin position="578"/>
        <end position="598"/>
    </location>
</feature>
<feature type="region of interest" description="Disordered" evidence="1">
    <location>
        <begin position="949"/>
        <end position="991"/>
    </location>
</feature>
<dbReference type="Proteomes" id="UP000827092">
    <property type="component" value="Unassembled WGS sequence"/>
</dbReference>
<feature type="compositionally biased region" description="Basic residues" evidence="1">
    <location>
        <begin position="473"/>
        <end position="482"/>
    </location>
</feature>
<evidence type="ECO:0000256" key="1">
    <source>
        <dbReference type="SAM" id="MobiDB-lite"/>
    </source>
</evidence>
<keyword evidence="3" id="KW-1185">Reference proteome</keyword>
<feature type="compositionally biased region" description="Basic and acidic residues" evidence="1">
    <location>
        <begin position="920"/>
        <end position="930"/>
    </location>
</feature>
<feature type="region of interest" description="Disordered" evidence="1">
    <location>
        <begin position="1136"/>
        <end position="1163"/>
    </location>
</feature>
<feature type="compositionally biased region" description="Polar residues" evidence="1">
    <location>
        <begin position="875"/>
        <end position="891"/>
    </location>
</feature>
<name>A0AAV6VT02_9ARAC</name>
<feature type="region of interest" description="Disordered" evidence="1">
    <location>
        <begin position="275"/>
        <end position="365"/>
    </location>
</feature>
<feature type="region of interest" description="Disordered" evidence="1">
    <location>
        <begin position="46"/>
        <end position="97"/>
    </location>
</feature>
<feature type="compositionally biased region" description="Polar residues" evidence="1">
    <location>
        <begin position="762"/>
        <end position="774"/>
    </location>
</feature>
<feature type="compositionally biased region" description="Polar residues" evidence="1">
    <location>
        <begin position="635"/>
        <end position="648"/>
    </location>
</feature>
<dbReference type="EMBL" id="JAFNEN010000035">
    <property type="protein sequence ID" value="KAG8198804.1"/>
    <property type="molecule type" value="Genomic_DNA"/>
</dbReference>
<feature type="compositionally biased region" description="Polar residues" evidence="1">
    <location>
        <begin position="391"/>
        <end position="405"/>
    </location>
</feature>
<feature type="compositionally biased region" description="Polar residues" evidence="1">
    <location>
        <begin position="830"/>
        <end position="850"/>
    </location>
</feature>
<feature type="compositionally biased region" description="Basic and acidic residues" evidence="1">
    <location>
        <begin position="355"/>
        <end position="365"/>
    </location>
</feature>
<evidence type="ECO:0000313" key="3">
    <source>
        <dbReference type="Proteomes" id="UP000827092"/>
    </source>
</evidence>
<feature type="compositionally biased region" description="Low complexity" evidence="1">
    <location>
        <begin position="513"/>
        <end position="530"/>
    </location>
</feature>
<feature type="compositionally biased region" description="Low complexity" evidence="1">
    <location>
        <begin position="448"/>
        <end position="467"/>
    </location>
</feature>
<feature type="compositionally biased region" description="Polar residues" evidence="1">
    <location>
        <begin position="109"/>
        <end position="123"/>
    </location>
</feature>
<reference evidence="2 3" key="1">
    <citation type="journal article" date="2022" name="Nat. Ecol. Evol.">
        <title>A masculinizing supergene underlies an exaggerated male reproductive morph in a spider.</title>
        <authorList>
            <person name="Hendrickx F."/>
            <person name="De Corte Z."/>
            <person name="Sonet G."/>
            <person name="Van Belleghem S.M."/>
            <person name="Kostlbacher S."/>
            <person name="Vangestel C."/>
        </authorList>
    </citation>
    <scope>NUCLEOTIDE SEQUENCE [LARGE SCALE GENOMIC DNA]</scope>
    <source>
        <strain evidence="2">W744_W776</strain>
    </source>
</reference>
<feature type="compositionally biased region" description="Basic and acidic residues" evidence="1">
    <location>
        <begin position="418"/>
        <end position="430"/>
    </location>
</feature>